<feature type="transmembrane region" description="Helical" evidence="7">
    <location>
        <begin position="397"/>
        <end position="416"/>
    </location>
</feature>
<name>A0A6J5ZY54_9ZZZZ</name>
<keyword evidence="4 7" id="KW-1133">Transmembrane helix</keyword>
<evidence type="ECO:0000313" key="8">
    <source>
        <dbReference type="EMBL" id="CAB4345737.1"/>
    </source>
</evidence>
<keyword evidence="2" id="KW-1003">Cell membrane</keyword>
<proteinExistence type="predicted"/>
<evidence type="ECO:0000256" key="7">
    <source>
        <dbReference type="SAM" id="Phobius"/>
    </source>
</evidence>
<dbReference type="InterPro" id="IPR050833">
    <property type="entry name" value="Poly_Biosynth_Transport"/>
</dbReference>
<evidence type="ECO:0000256" key="4">
    <source>
        <dbReference type="ARBA" id="ARBA00022989"/>
    </source>
</evidence>
<feature type="transmembrane region" description="Helical" evidence="7">
    <location>
        <begin position="290"/>
        <end position="312"/>
    </location>
</feature>
<keyword evidence="3 7" id="KW-0812">Transmembrane</keyword>
<evidence type="ECO:0000256" key="3">
    <source>
        <dbReference type="ARBA" id="ARBA00022692"/>
    </source>
</evidence>
<evidence type="ECO:0000256" key="5">
    <source>
        <dbReference type="ARBA" id="ARBA00023136"/>
    </source>
</evidence>
<feature type="transmembrane region" description="Helical" evidence="7">
    <location>
        <begin position="370"/>
        <end position="390"/>
    </location>
</feature>
<feature type="transmembrane region" description="Helical" evidence="7">
    <location>
        <begin position="185"/>
        <end position="207"/>
    </location>
</feature>
<comment type="subcellular location">
    <subcellularLocation>
        <location evidence="1">Cell membrane</location>
        <topology evidence="1">Multi-pass membrane protein</topology>
    </subcellularLocation>
</comment>
<protein>
    <submittedName>
        <fullName evidence="8">Unannotated protein</fullName>
    </submittedName>
</protein>
<evidence type="ECO:0000256" key="2">
    <source>
        <dbReference type="ARBA" id="ARBA00022475"/>
    </source>
</evidence>
<sequence length="475" mass="49470">MVRLLSRLLRLATPCSASVRGVPEPSDSPDAGQTRRQKARGSHTVRAAGVASAQMVANVLALLTTVALARALGTSDYGELARMISVVTILIVPASALQAAAARDTTLGRLGTGGHAAATLHAWIIRVLILTLGVLVICLLLRDSLASLLQVSQPWAAALVIPAGCLWTALALQRGVLLGVGAYKLVGFSLIGEQGFRLIFGLVAALLGAQVGLIFFCSVPLATAPIILVTGILTRRRLGRSDHRPQRSRLRELAVRNPIPVAALTLFAVLQNADVIAVGHFFSTTVSGAYAQAAVAAKGVVWVAIGLGLYLLPEAAREAAKGVDARHLLTRTSGLLMIVAVPILAIFTLIPEQILTLVFSDQAKLAAPALPWLAAAMTFLSVAYLSMQFLLALGKRLFLAVMTVGAIAVPATVALRDSSLRSVSIGLLVLDAALAAVMLMLSYSARKPGAHPFAVDDADDIAFAEASAAAEAAIP</sequence>
<feature type="transmembrane region" description="Helical" evidence="7">
    <location>
        <begin position="253"/>
        <end position="270"/>
    </location>
</feature>
<gene>
    <name evidence="8" type="ORF">UFOPK3547_01157</name>
</gene>
<reference evidence="8" key="1">
    <citation type="submission" date="2020-05" db="EMBL/GenBank/DDBJ databases">
        <authorList>
            <person name="Chiriac C."/>
            <person name="Salcher M."/>
            <person name="Ghai R."/>
            <person name="Kavagutti S V."/>
        </authorList>
    </citation>
    <scope>NUCLEOTIDE SEQUENCE</scope>
</reference>
<feature type="transmembrane region" description="Helical" evidence="7">
    <location>
        <begin position="80"/>
        <end position="102"/>
    </location>
</feature>
<feature type="transmembrane region" description="Helical" evidence="7">
    <location>
        <begin position="333"/>
        <end position="350"/>
    </location>
</feature>
<feature type="transmembrane region" description="Helical" evidence="7">
    <location>
        <begin position="45"/>
        <end position="68"/>
    </location>
</feature>
<organism evidence="8">
    <name type="scientific">freshwater metagenome</name>
    <dbReference type="NCBI Taxonomy" id="449393"/>
    <lineage>
        <taxon>unclassified sequences</taxon>
        <taxon>metagenomes</taxon>
        <taxon>ecological metagenomes</taxon>
    </lineage>
</organism>
<feature type="transmembrane region" description="Helical" evidence="7">
    <location>
        <begin position="154"/>
        <end position="173"/>
    </location>
</feature>
<dbReference type="AlphaFoldDB" id="A0A6J5ZY54"/>
<dbReference type="EMBL" id="CAESAN010000098">
    <property type="protein sequence ID" value="CAB4345737.1"/>
    <property type="molecule type" value="Genomic_DNA"/>
</dbReference>
<evidence type="ECO:0000256" key="1">
    <source>
        <dbReference type="ARBA" id="ARBA00004651"/>
    </source>
</evidence>
<feature type="transmembrane region" description="Helical" evidence="7">
    <location>
        <begin position="123"/>
        <end position="142"/>
    </location>
</feature>
<feature type="transmembrane region" description="Helical" evidence="7">
    <location>
        <begin position="422"/>
        <end position="443"/>
    </location>
</feature>
<accession>A0A6J5ZY54</accession>
<evidence type="ECO:0000256" key="6">
    <source>
        <dbReference type="SAM" id="MobiDB-lite"/>
    </source>
</evidence>
<feature type="region of interest" description="Disordered" evidence="6">
    <location>
        <begin position="18"/>
        <end position="40"/>
    </location>
</feature>
<keyword evidence="5 7" id="KW-0472">Membrane</keyword>
<dbReference type="PANTHER" id="PTHR30250:SF11">
    <property type="entry name" value="O-ANTIGEN TRANSPORTER-RELATED"/>
    <property type="match status" value="1"/>
</dbReference>
<dbReference type="PANTHER" id="PTHR30250">
    <property type="entry name" value="PST FAMILY PREDICTED COLANIC ACID TRANSPORTER"/>
    <property type="match status" value="1"/>
</dbReference>
<feature type="transmembrane region" description="Helical" evidence="7">
    <location>
        <begin position="213"/>
        <end position="233"/>
    </location>
</feature>
<dbReference type="GO" id="GO:0005886">
    <property type="term" value="C:plasma membrane"/>
    <property type="evidence" value="ECO:0007669"/>
    <property type="project" value="UniProtKB-SubCell"/>
</dbReference>